<dbReference type="SFLD" id="SFLDG00179">
    <property type="entry name" value="mandelate_racemase"/>
    <property type="match status" value="1"/>
</dbReference>
<sequence>MPTNGADRIRSIRADAYVVPTATEGRRRPESDGTIEWTNTGVLLVAVEAGDATGLGYAYTAPASLRIVEDVLWAVVDGADPFDTERLYWELARAVRNVGWAGVSAGAIAALDIALHDLKARLSGMSLTRLLGGAHDGVAAYGSGGFTDYTDDELTDQLGSWAAAGLGSVKMKVGSRPDDDPRRVALAREAIGPDVDLFVDANGAYERKRALRLGELFAEQGVTWFEEPVSSQDRHGLRLLRDRLPAPIRVAAGEYGYTPADFRDLLADGCVDVLQADATRCGITGFGIAASLATAFGVPLSAHTAPALHASVAAAHRPSINIEYFHDHVRIEERFFDGLPALSHGRLLPDRTAPGHGLTLRESDVEPYRVHRFAAAG</sequence>
<dbReference type="Gene3D" id="3.30.390.10">
    <property type="entry name" value="Enolase-like, N-terminal domain"/>
    <property type="match status" value="1"/>
</dbReference>
<name>A0A853CQW1_9MICO</name>
<protein>
    <submittedName>
        <fullName evidence="5">L-alanine-DL-glutamate epimerase-like enolase superfamily enzyme</fullName>
    </submittedName>
</protein>
<dbReference type="InterPro" id="IPR029017">
    <property type="entry name" value="Enolase-like_N"/>
</dbReference>
<dbReference type="PROSITE" id="PS00908">
    <property type="entry name" value="MR_MLE_1"/>
    <property type="match status" value="1"/>
</dbReference>
<dbReference type="InterPro" id="IPR013341">
    <property type="entry name" value="Mandelate_racemase_N_dom"/>
</dbReference>
<keyword evidence="3" id="KW-0460">Magnesium</keyword>
<feature type="domain" description="Mandelate racemase/muconate lactonizing enzyme C-terminal" evidence="4">
    <location>
        <begin position="151"/>
        <end position="247"/>
    </location>
</feature>
<gene>
    <name evidence="5" type="ORF">HNR13_001099</name>
</gene>
<proteinExistence type="predicted"/>
<reference evidence="5 6" key="1">
    <citation type="submission" date="2020-07" db="EMBL/GenBank/DDBJ databases">
        <title>Sequencing the genomes of 1000 actinobacteria strains.</title>
        <authorList>
            <person name="Klenk H.-P."/>
        </authorList>
    </citation>
    <scope>NUCLEOTIDE SEQUENCE [LARGE SCALE GENOMIC DNA]</scope>
    <source>
        <strain evidence="5 6">DSM 15165</strain>
    </source>
</reference>
<dbReference type="GO" id="GO:0016052">
    <property type="term" value="P:carbohydrate catabolic process"/>
    <property type="evidence" value="ECO:0007669"/>
    <property type="project" value="TreeGrafter"/>
</dbReference>
<dbReference type="GO" id="GO:0000287">
    <property type="term" value="F:magnesium ion binding"/>
    <property type="evidence" value="ECO:0007669"/>
    <property type="project" value="TreeGrafter"/>
</dbReference>
<comment type="caution">
    <text evidence="5">The sequence shown here is derived from an EMBL/GenBank/DDBJ whole genome shotgun (WGS) entry which is preliminary data.</text>
</comment>
<dbReference type="SFLD" id="SFLDS00001">
    <property type="entry name" value="Enolase"/>
    <property type="match status" value="1"/>
</dbReference>
<dbReference type="Proteomes" id="UP000578352">
    <property type="component" value="Unassembled WGS sequence"/>
</dbReference>
<evidence type="ECO:0000256" key="1">
    <source>
        <dbReference type="ARBA" id="ARBA00001946"/>
    </source>
</evidence>
<dbReference type="SUPFAM" id="SSF54826">
    <property type="entry name" value="Enolase N-terminal domain-like"/>
    <property type="match status" value="1"/>
</dbReference>
<evidence type="ECO:0000256" key="2">
    <source>
        <dbReference type="ARBA" id="ARBA00022723"/>
    </source>
</evidence>
<dbReference type="InterPro" id="IPR036849">
    <property type="entry name" value="Enolase-like_C_sf"/>
</dbReference>
<dbReference type="Pfam" id="PF02746">
    <property type="entry name" value="MR_MLE_N"/>
    <property type="match status" value="1"/>
</dbReference>
<dbReference type="InterPro" id="IPR046945">
    <property type="entry name" value="RHMD-like"/>
</dbReference>
<comment type="cofactor">
    <cofactor evidence="1">
        <name>Mg(2+)</name>
        <dbReference type="ChEBI" id="CHEBI:18420"/>
    </cofactor>
</comment>
<dbReference type="PANTHER" id="PTHR13794:SF58">
    <property type="entry name" value="MITOCHONDRIAL ENOLASE SUPERFAMILY MEMBER 1"/>
    <property type="match status" value="1"/>
</dbReference>
<dbReference type="GO" id="GO:0009063">
    <property type="term" value="P:amino acid catabolic process"/>
    <property type="evidence" value="ECO:0007669"/>
    <property type="project" value="InterPro"/>
</dbReference>
<evidence type="ECO:0000259" key="4">
    <source>
        <dbReference type="SMART" id="SM00922"/>
    </source>
</evidence>
<dbReference type="InterPro" id="IPR029065">
    <property type="entry name" value="Enolase_C-like"/>
</dbReference>
<dbReference type="RefSeq" id="WP_179604822.1">
    <property type="nucleotide sequence ID" value="NZ_BAABEH010000001.1"/>
</dbReference>
<evidence type="ECO:0000256" key="3">
    <source>
        <dbReference type="ARBA" id="ARBA00022842"/>
    </source>
</evidence>
<evidence type="ECO:0000313" key="6">
    <source>
        <dbReference type="Proteomes" id="UP000578352"/>
    </source>
</evidence>
<dbReference type="SMART" id="SM00922">
    <property type="entry name" value="MR_MLE"/>
    <property type="match status" value="1"/>
</dbReference>
<dbReference type="Pfam" id="PF13378">
    <property type="entry name" value="MR_MLE_C"/>
    <property type="match status" value="1"/>
</dbReference>
<dbReference type="Gene3D" id="3.20.20.120">
    <property type="entry name" value="Enolase-like C-terminal domain"/>
    <property type="match status" value="1"/>
</dbReference>
<keyword evidence="2" id="KW-0479">Metal-binding</keyword>
<dbReference type="InterPro" id="IPR013342">
    <property type="entry name" value="Mandelate_racemase_C"/>
</dbReference>
<accession>A0A853CQW1</accession>
<organism evidence="5 6">
    <name type="scientific">Leifsonia shinshuensis</name>
    <dbReference type="NCBI Taxonomy" id="150026"/>
    <lineage>
        <taxon>Bacteria</taxon>
        <taxon>Bacillati</taxon>
        <taxon>Actinomycetota</taxon>
        <taxon>Actinomycetes</taxon>
        <taxon>Micrococcales</taxon>
        <taxon>Microbacteriaceae</taxon>
        <taxon>Leifsonia</taxon>
    </lineage>
</organism>
<dbReference type="SUPFAM" id="SSF51604">
    <property type="entry name" value="Enolase C-terminal domain-like"/>
    <property type="match status" value="1"/>
</dbReference>
<dbReference type="EMBL" id="JACCFL010000001">
    <property type="protein sequence ID" value="NYJ22812.1"/>
    <property type="molecule type" value="Genomic_DNA"/>
</dbReference>
<dbReference type="InterPro" id="IPR018110">
    <property type="entry name" value="Mandel_Rmase/mucon_lact_enz_CS"/>
</dbReference>
<dbReference type="PANTHER" id="PTHR13794">
    <property type="entry name" value="ENOLASE SUPERFAMILY, MANDELATE RACEMASE"/>
    <property type="match status" value="1"/>
</dbReference>
<evidence type="ECO:0000313" key="5">
    <source>
        <dbReference type="EMBL" id="NYJ22812.1"/>
    </source>
</evidence>
<dbReference type="GO" id="GO:0016836">
    <property type="term" value="F:hydro-lyase activity"/>
    <property type="evidence" value="ECO:0007669"/>
    <property type="project" value="TreeGrafter"/>
</dbReference>
<dbReference type="AlphaFoldDB" id="A0A853CQW1"/>